<evidence type="ECO:0000256" key="1">
    <source>
        <dbReference type="SAM" id="MobiDB-lite"/>
    </source>
</evidence>
<dbReference type="Proteomes" id="UP000315995">
    <property type="component" value="Chromosome"/>
</dbReference>
<keyword evidence="2" id="KW-0812">Transmembrane</keyword>
<organism evidence="3 4">
    <name type="scientific">Persicimonas caeni</name>
    <dbReference type="NCBI Taxonomy" id="2292766"/>
    <lineage>
        <taxon>Bacteria</taxon>
        <taxon>Deltaproteobacteria</taxon>
        <taxon>Bradymonadales</taxon>
        <taxon>Bradymonadaceae</taxon>
        <taxon>Persicimonas</taxon>
    </lineage>
</organism>
<dbReference type="AlphaFoldDB" id="A0A4Y6PZQ6"/>
<protein>
    <submittedName>
        <fullName evidence="3">Uncharacterized protein</fullName>
    </submittedName>
</protein>
<evidence type="ECO:0000313" key="4">
    <source>
        <dbReference type="Proteomes" id="UP000315995"/>
    </source>
</evidence>
<keyword evidence="2" id="KW-1133">Transmembrane helix</keyword>
<accession>A0A4Y6PZQ6</accession>
<feature type="region of interest" description="Disordered" evidence="1">
    <location>
        <begin position="161"/>
        <end position="189"/>
    </location>
</feature>
<keyword evidence="2" id="KW-0472">Membrane</keyword>
<dbReference type="EMBL" id="CP041186">
    <property type="protein sequence ID" value="QDG53794.1"/>
    <property type="molecule type" value="Genomic_DNA"/>
</dbReference>
<feature type="transmembrane region" description="Helical" evidence="2">
    <location>
        <begin position="42"/>
        <end position="64"/>
    </location>
</feature>
<dbReference type="RefSeq" id="WP_141200248.1">
    <property type="nucleotide sequence ID" value="NZ_CP041186.1"/>
</dbReference>
<keyword evidence="4" id="KW-1185">Reference proteome</keyword>
<evidence type="ECO:0000256" key="2">
    <source>
        <dbReference type="SAM" id="Phobius"/>
    </source>
</evidence>
<accession>A0A5B8YAR4</accession>
<name>A0A4Y6PZQ6_PERCE</name>
<feature type="transmembrane region" description="Helical" evidence="2">
    <location>
        <begin position="85"/>
        <end position="104"/>
    </location>
</feature>
<gene>
    <name evidence="3" type="ORF">FIV42_24535</name>
</gene>
<proteinExistence type="predicted"/>
<feature type="transmembrane region" description="Helical" evidence="2">
    <location>
        <begin position="116"/>
        <end position="145"/>
    </location>
</feature>
<sequence length="189" mass="19771">MKITPVVGGIAGALVAGAGTIILGSVSNVEAMVLVEAILPSTRFLCSAIMTAAATILALLLTSLGFAQGIDVKLKAKTYERMRRLALVDSVALIGSVLVLLLLLNVPMEKTETVPAWWYSAAYYAIIGSSAVLGGLLISIVLLLYETIKGLTLLVGSGTSPLRKHDEDEEQQQDEDVSPPAGSVSHQPG</sequence>
<evidence type="ECO:0000313" key="3">
    <source>
        <dbReference type="EMBL" id="QDG53794.1"/>
    </source>
</evidence>
<reference evidence="3 4" key="1">
    <citation type="submission" date="2019-06" db="EMBL/GenBank/DDBJ databases">
        <title>Persicimonas caeni gen. nov., sp. nov., a predatory bacterium isolated from solar saltern.</title>
        <authorList>
            <person name="Wang S."/>
        </authorList>
    </citation>
    <scope>NUCLEOTIDE SEQUENCE [LARGE SCALE GENOMIC DNA]</scope>
    <source>
        <strain evidence="3 4">YN101</strain>
    </source>
</reference>
<feature type="compositionally biased region" description="Acidic residues" evidence="1">
    <location>
        <begin position="167"/>
        <end position="177"/>
    </location>
</feature>